<keyword evidence="1 2" id="KW-0378">Hydrolase</keyword>
<evidence type="ECO:0000259" key="3">
    <source>
        <dbReference type="Pfam" id="PF16113"/>
    </source>
</evidence>
<comment type="function">
    <text evidence="2">Hydrolyzes 3-hydroxyisobutyryl-CoA (HIBYL-CoA), a saline catabolite. Has high activity toward isobutyryl-CoA. Could be an isobutyryl-CoA dehydrogenase that functions in valine catabolism.</text>
</comment>
<protein>
    <recommendedName>
        <fullName evidence="2">3-hydroxyisobutyryl-CoA hydrolase</fullName>
        <shortName evidence="2">HIB-CoA hydrolase</shortName>
        <shortName evidence="2">HIBYL-CoA-H</shortName>
        <ecNumber evidence="2">3.1.2.4</ecNumber>
    </recommendedName>
    <alternativeName>
        <fullName evidence="2">3-hydroxyisobutyryl-coenzyme A hydrolase</fullName>
    </alternativeName>
</protein>
<dbReference type="EC" id="3.1.2.4" evidence="2"/>
<dbReference type="STRING" id="71139.A0A059C489"/>
<evidence type="ECO:0000256" key="1">
    <source>
        <dbReference type="ARBA" id="ARBA00022801"/>
    </source>
</evidence>
<evidence type="ECO:0000313" key="4">
    <source>
        <dbReference type="EMBL" id="KCW73278.1"/>
    </source>
</evidence>
<dbReference type="PANTHER" id="PTHR43176:SF3">
    <property type="entry name" value="3-HYDROXYISOBUTYRYL-COA HYDROLASE, MITOCHONDRIAL"/>
    <property type="match status" value="1"/>
</dbReference>
<gene>
    <name evidence="4" type="ORF">EUGRSUZ_E01738</name>
</gene>
<dbReference type="GO" id="GO:0003860">
    <property type="term" value="F:3-hydroxyisobutyryl-CoA hydrolase activity"/>
    <property type="evidence" value="ECO:0000318"/>
    <property type="project" value="GO_Central"/>
</dbReference>
<dbReference type="Pfam" id="PF16113">
    <property type="entry name" value="ECH_2"/>
    <property type="match status" value="1"/>
</dbReference>
<dbReference type="AlphaFoldDB" id="A0A059C489"/>
<dbReference type="GO" id="GO:0006574">
    <property type="term" value="P:L-valine catabolic process"/>
    <property type="evidence" value="ECO:0000318"/>
    <property type="project" value="GO_Central"/>
</dbReference>
<dbReference type="Gramene" id="KCW73278">
    <property type="protein sequence ID" value="KCW73278"/>
    <property type="gene ID" value="EUGRSUZ_E01738"/>
</dbReference>
<comment type="catalytic activity">
    <reaction evidence="2">
        <text>3-hydroxy-2-methylpropanoyl-CoA + H2O = 3-hydroxy-2-methylpropanoate + CoA + H(+)</text>
        <dbReference type="Rhea" id="RHEA:20888"/>
        <dbReference type="ChEBI" id="CHEBI:11805"/>
        <dbReference type="ChEBI" id="CHEBI:15377"/>
        <dbReference type="ChEBI" id="CHEBI:15378"/>
        <dbReference type="ChEBI" id="CHEBI:57287"/>
        <dbReference type="ChEBI" id="CHEBI:57340"/>
        <dbReference type="EC" id="3.1.2.4"/>
    </reaction>
</comment>
<evidence type="ECO:0000256" key="2">
    <source>
        <dbReference type="RuleBase" id="RU369070"/>
    </source>
</evidence>
<feature type="domain" description="Enoyl-CoA hydratase/isomerase" evidence="3">
    <location>
        <begin position="120"/>
        <end position="190"/>
    </location>
</feature>
<accession>A0A059C489</accession>
<name>A0A059C489_EUCGR</name>
<dbReference type="EMBL" id="KK198757">
    <property type="protein sequence ID" value="KCW73278.1"/>
    <property type="molecule type" value="Genomic_DNA"/>
</dbReference>
<dbReference type="InterPro" id="IPR045004">
    <property type="entry name" value="ECH_dom"/>
</dbReference>
<reference evidence="4" key="1">
    <citation type="submission" date="2013-07" db="EMBL/GenBank/DDBJ databases">
        <title>The genome of Eucalyptus grandis.</title>
        <authorList>
            <person name="Schmutz J."/>
            <person name="Hayes R."/>
            <person name="Myburg A."/>
            <person name="Tuskan G."/>
            <person name="Grattapaglia D."/>
            <person name="Rokhsar D.S."/>
        </authorList>
    </citation>
    <scope>NUCLEOTIDE SEQUENCE</scope>
    <source>
        <tissue evidence="4">Leaf extractions</tissue>
    </source>
</reference>
<sequence>MGNGEVGDRDHHGKNQFDTIVDCLRECKINSLWLFSSTSINIYRLLSSLNSSHYFCLCEEMKIELLSLEAALHSIDSSDQAIISAVIGEYSELPMLQDQSAYNRLDVINRCFSRRTVEDVLYALIREGRLQGVGQCLVREHRIDCHAMRGEVSKDFVEGCRAVILDKDRNPKWEPTRLGLVTDKMVDVYFSKVDDEDWEELKLPPRPNLPASAFAKL</sequence>
<comment type="pathway">
    <text evidence="2">Amino-acid degradation; L-valine degradation.</text>
</comment>
<organism evidence="4">
    <name type="scientific">Eucalyptus grandis</name>
    <name type="common">Flooded gum</name>
    <dbReference type="NCBI Taxonomy" id="71139"/>
    <lineage>
        <taxon>Eukaryota</taxon>
        <taxon>Viridiplantae</taxon>
        <taxon>Streptophyta</taxon>
        <taxon>Embryophyta</taxon>
        <taxon>Tracheophyta</taxon>
        <taxon>Spermatophyta</taxon>
        <taxon>Magnoliopsida</taxon>
        <taxon>eudicotyledons</taxon>
        <taxon>Gunneridae</taxon>
        <taxon>Pentapetalae</taxon>
        <taxon>rosids</taxon>
        <taxon>malvids</taxon>
        <taxon>Myrtales</taxon>
        <taxon>Myrtaceae</taxon>
        <taxon>Myrtoideae</taxon>
        <taxon>Eucalypteae</taxon>
        <taxon>Eucalyptus</taxon>
    </lineage>
</organism>
<dbReference type="Gene3D" id="3.90.226.10">
    <property type="entry name" value="2-enoyl-CoA Hydratase, Chain A, domain 1"/>
    <property type="match status" value="1"/>
</dbReference>
<dbReference type="OMA" id="PREYRIT"/>
<dbReference type="InterPro" id="IPR032259">
    <property type="entry name" value="HIBYL-CoA-H"/>
</dbReference>
<dbReference type="PANTHER" id="PTHR43176">
    <property type="entry name" value="3-HYDROXYISOBUTYRYL-COA HYDROLASE-RELATED"/>
    <property type="match status" value="1"/>
</dbReference>
<dbReference type="InParanoid" id="A0A059C489"/>
<proteinExistence type="inferred from homology"/>
<comment type="similarity">
    <text evidence="2">Belongs to the enoyl-CoA hydratase/isomerase family.</text>
</comment>